<feature type="domain" description="Cell envelope-related transcriptional attenuator" evidence="2">
    <location>
        <begin position="82"/>
        <end position="171"/>
    </location>
</feature>
<evidence type="ECO:0000313" key="4">
    <source>
        <dbReference type="Proteomes" id="UP001153328"/>
    </source>
</evidence>
<evidence type="ECO:0000313" key="3">
    <source>
        <dbReference type="EMBL" id="CAG7649592.1"/>
    </source>
</evidence>
<organism evidence="3 4">
    <name type="scientific">Actinacidiphila bryophytorum</name>
    <dbReference type="NCBI Taxonomy" id="1436133"/>
    <lineage>
        <taxon>Bacteria</taxon>
        <taxon>Bacillati</taxon>
        <taxon>Actinomycetota</taxon>
        <taxon>Actinomycetes</taxon>
        <taxon>Kitasatosporales</taxon>
        <taxon>Streptomycetaceae</taxon>
        <taxon>Actinacidiphila</taxon>
    </lineage>
</organism>
<evidence type="ECO:0000256" key="1">
    <source>
        <dbReference type="ARBA" id="ARBA00006068"/>
    </source>
</evidence>
<dbReference type="PANTHER" id="PTHR33392">
    <property type="entry name" value="POLYISOPRENYL-TEICHOIC ACID--PEPTIDOGLYCAN TEICHOIC ACID TRANSFERASE TAGU"/>
    <property type="match status" value="1"/>
</dbReference>
<keyword evidence="4" id="KW-1185">Reference proteome</keyword>
<dbReference type="Pfam" id="PF03816">
    <property type="entry name" value="LytR_cpsA_psr"/>
    <property type="match status" value="1"/>
</dbReference>
<dbReference type="RefSeq" id="WP_205043896.1">
    <property type="nucleotide sequence ID" value="NZ_CAJVAX010000019.1"/>
</dbReference>
<dbReference type="InterPro" id="IPR050922">
    <property type="entry name" value="LytR/CpsA/Psr_CW_biosynth"/>
</dbReference>
<reference evidence="3" key="1">
    <citation type="submission" date="2021-06" db="EMBL/GenBank/DDBJ databases">
        <authorList>
            <person name="Arsene-Ploetze F."/>
        </authorList>
    </citation>
    <scope>NUCLEOTIDE SEQUENCE</scope>
    <source>
        <strain evidence="3">SBRY1</strain>
    </source>
</reference>
<dbReference type="PANTHER" id="PTHR33392:SF6">
    <property type="entry name" value="POLYISOPRENYL-TEICHOIC ACID--PEPTIDOGLYCAN TEICHOIC ACID TRANSFERASE TAGU"/>
    <property type="match status" value="1"/>
</dbReference>
<dbReference type="EMBL" id="CAJVAX010000019">
    <property type="protein sequence ID" value="CAG7649592.1"/>
    <property type="molecule type" value="Genomic_DNA"/>
</dbReference>
<comment type="similarity">
    <text evidence="1">Belongs to the LytR/CpsA/Psr (LCP) family.</text>
</comment>
<protein>
    <submittedName>
        <fullName evidence="3">Transcriptional attenuator, LytR family</fullName>
    </submittedName>
</protein>
<dbReference type="InterPro" id="IPR004474">
    <property type="entry name" value="LytR_CpsA_psr"/>
</dbReference>
<proteinExistence type="inferred from homology"/>
<name>A0A9W4H481_9ACTN</name>
<dbReference type="Gene3D" id="3.40.630.190">
    <property type="entry name" value="LCP protein"/>
    <property type="match status" value="1"/>
</dbReference>
<evidence type="ECO:0000259" key="2">
    <source>
        <dbReference type="Pfam" id="PF03816"/>
    </source>
</evidence>
<comment type="caution">
    <text evidence="3">The sequence shown here is derived from an EMBL/GenBank/DDBJ whole genome shotgun (WGS) entry which is preliminary data.</text>
</comment>
<accession>A0A9W4H481</accession>
<dbReference type="AlphaFoldDB" id="A0A9W4H481"/>
<dbReference type="Proteomes" id="UP001153328">
    <property type="component" value="Unassembled WGS sequence"/>
</dbReference>
<sequence>MRAVLRWTAIGAGLLLVLTAGLCLASYRKFSANITTDSAAEKVLAEYAAQRPPALVPQASNILVLAADDPAPAPAPAAAGRDAAVLLHLSADRTRAAAVGVPRDLQVGVPGCRRPGGGSAPAAYEPFGAAFRSGGAACSIRAFEQLSGVRIDHHLVVDVARFGRLARAVDGGRKGGAGAGGGARAGGAGADPRGGLLQALAGAAGAARGGRGSLAHPARLFGLLDTATSGITADPGLSSLSALYGLAGALRGLPAGGVTLVTLPTAPAGSAAQGAARGKVLRHPAADRLFAALRADRPVAGDPEP</sequence>
<gene>
    <name evidence="3" type="ORF">SBRY_50135</name>
</gene>